<feature type="chain" id="PRO_5022840949" description="DUF5723 domain-containing protein" evidence="1">
    <location>
        <begin position="21"/>
        <end position="464"/>
    </location>
</feature>
<evidence type="ECO:0000313" key="3">
    <source>
        <dbReference type="EMBL" id="TXK51573.1"/>
    </source>
</evidence>
<accession>A0A5C8KEH6</accession>
<protein>
    <recommendedName>
        <fullName evidence="2">DUF5723 domain-containing protein</fullName>
    </recommendedName>
</protein>
<comment type="caution">
    <text evidence="3">The sequence shown here is derived from an EMBL/GenBank/DDBJ whole genome shotgun (WGS) entry which is preliminary data.</text>
</comment>
<keyword evidence="4" id="KW-1185">Reference proteome</keyword>
<dbReference type="Pfam" id="PF18990">
    <property type="entry name" value="DUF5723"/>
    <property type="match status" value="1"/>
</dbReference>
<gene>
    <name evidence="3" type="ORF">FVR03_03325</name>
</gene>
<dbReference type="Proteomes" id="UP000321926">
    <property type="component" value="Unassembled WGS sequence"/>
</dbReference>
<evidence type="ECO:0000313" key="4">
    <source>
        <dbReference type="Proteomes" id="UP000321926"/>
    </source>
</evidence>
<evidence type="ECO:0000259" key="2">
    <source>
        <dbReference type="Pfam" id="PF18990"/>
    </source>
</evidence>
<feature type="signal peptide" evidence="1">
    <location>
        <begin position="1"/>
        <end position="20"/>
    </location>
</feature>
<dbReference type="RefSeq" id="WP_147920348.1">
    <property type="nucleotide sequence ID" value="NZ_VRTY01000008.1"/>
</dbReference>
<name>A0A5C8KEH6_9BACT</name>
<proteinExistence type="predicted"/>
<organism evidence="3 4">
    <name type="scientific">Pontibacter qinzhouensis</name>
    <dbReference type="NCBI Taxonomy" id="2603253"/>
    <lineage>
        <taxon>Bacteria</taxon>
        <taxon>Pseudomonadati</taxon>
        <taxon>Bacteroidota</taxon>
        <taxon>Cytophagia</taxon>
        <taxon>Cytophagales</taxon>
        <taxon>Hymenobacteraceae</taxon>
        <taxon>Pontibacter</taxon>
    </lineage>
</organism>
<reference evidence="3 4" key="1">
    <citation type="submission" date="2019-08" db="EMBL/GenBank/DDBJ databases">
        <authorList>
            <person name="Shi S."/>
        </authorList>
    </citation>
    <scope>NUCLEOTIDE SEQUENCE [LARGE SCALE GENOMIC DNA]</scope>
    <source>
        <strain evidence="3 4">GY10130</strain>
    </source>
</reference>
<sequence length="464" mass="50392">MHRIILFFLFLLLSQVQVLAQVELSSFSATGRGGVMNTFVSDYQAIGVNPSNLARGSNLVAFTVFEGGAAVSSKTFTRQTLRQFLNISDAQSISMADRQQFARAFASNNVLNIGADLNTFAISANLGHLGSFAFSNRQRMLGNVAFNKNFAELAFLGDDAPIYDEVNSGDIVYVSDVFDGTAIKASWLNEWNLAYGRKLLELPLLDLYAGVGYKYLQGMAIYEFSALDGNVKAYNAAAPVLDIDYSEYINSPGFNYKGTGGLLRPVGHGHGFDLGISAEINKMVKAALSVTDIGKITWNENLLQGQDNGFRLPPRGDRNNDDYWDEFIDIAQNVVDSAFTFTPVDQIQTSLPTRLRAGVGMQLGKRVEVGLDFVAPLNKAPGNLASSFVGLGVDFMPVRFIRLSSGLSTGAGEKFNLPLGFSVVTPVYEFGIATRDIVAPFSENNPGASFAMGFLRFKIGKAVR</sequence>
<dbReference type="OrthoDB" id="9808610at2"/>
<dbReference type="InterPro" id="IPR043781">
    <property type="entry name" value="DUF5723"/>
</dbReference>
<evidence type="ECO:0000256" key="1">
    <source>
        <dbReference type="SAM" id="SignalP"/>
    </source>
</evidence>
<dbReference type="AlphaFoldDB" id="A0A5C8KEH6"/>
<keyword evidence="1" id="KW-0732">Signal</keyword>
<feature type="domain" description="DUF5723" evidence="2">
    <location>
        <begin position="69"/>
        <end position="425"/>
    </location>
</feature>
<dbReference type="EMBL" id="VRTY01000008">
    <property type="protein sequence ID" value="TXK51573.1"/>
    <property type="molecule type" value="Genomic_DNA"/>
</dbReference>